<dbReference type="InterPro" id="IPR006901">
    <property type="entry name" value="TrmK"/>
</dbReference>
<dbReference type="Proteomes" id="UP000660021">
    <property type="component" value="Unassembled WGS sequence"/>
</dbReference>
<dbReference type="PANTHER" id="PTHR38451">
    <property type="entry name" value="TRNA (ADENINE(22)-N(1))-METHYLTRANSFERASE"/>
    <property type="match status" value="1"/>
</dbReference>
<proteinExistence type="predicted"/>
<dbReference type="Gene3D" id="3.40.50.150">
    <property type="entry name" value="Vaccinia Virus protein VP39"/>
    <property type="match status" value="1"/>
</dbReference>
<keyword evidence="1" id="KW-0808">Transferase</keyword>
<dbReference type="PIRSF" id="PIRSF018637">
    <property type="entry name" value="TrmK"/>
    <property type="match status" value="1"/>
</dbReference>
<evidence type="ECO:0000313" key="1">
    <source>
        <dbReference type="EMBL" id="MBC5731159.1"/>
    </source>
</evidence>
<organism evidence="1 2">
    <name type="scientific">Pseudoflavonifractor hominis</name>
    <dbReference type="NCBI Taxonomy" id="2763059"/>
    <lineage>
        <taxon>Bacteria</taxon>
        <taxon>Bacillati</taxon>
        <taxon>Bacillota</taxon>
        <taxon>Clostridia</taxon>
        <taxon>Eubacteriales</taxon>
        <taxon>Oscillospiraceae</taxon>
        <taxon>Pseudoflavonifractor</taxon>
    </lineage>
</organism>
<dbReference type="EMBL" id="JACOPR010000005">
    <property type="protein sequence ID" value="MBC5731159.1"/>
    <property type="molecule type" value="Genomic_DNA"/>
</dbReference>
<keyword evidence="1" id="KW-0489">Methyltransferase</keyword>
<evidence type="ECO:0000313" key="2">
    <source>
        <dbReference type="Proteomes" id="UP000660021"/>
    </source>
</evidence>
<comment type="caution">
    <text evidence="1">The sequence shown here is derived from an EMBL/GenBank/DDBJ whole genome shotgun (WGS) entry which is preliminary data.</text>
</comment>
<accession>A0ABR7HUG1</accession>
<dbReference type="SUPFAM" id="SSF53335">
    <property type="entry name" value="S-adenosyl-L-methionine-dependent methyltransferases"/>
    <property type="match status" value="1"/>
</dbReference>
<gene>
    <name evidence="1" type="ORF">H8S34_10000</name>
</gene>
<reference evidence="1 2" key="1">
    <citation type="submission" date="2020-08" db="EMBL/GenBank/DDBJ databases">
        <title>Genome public.</title>
        <authorList>
            <person name="Liu C."/>
            <person name="Sun Q."/>
        </authorList>
    </citation>
    <scope>NUCLEOTIDE SEQUENCE [LARGE SCALE GENOMIC DNA]</scope>
    <source>
        <strain evidence="1 2">New-38</strain>
    </source>
</reference>
<keyword evidence="2" id="KW-1185">Reference proteome</keyword>
<name>A0ABR7HUG1_9FIRM</name>
<protein>
    <submittedName>
        <fullName evidence="1">SAM-dependent methyltransferase</fullName>
    </submittedName>
</protein>
<dbReference type="GO" id="GO:0008168">
    <property type="term" value="F:methyltransferase activity"/>
    <property type="evidence" value="ECO:0007669"/>
    <property type="project" value="UniProtKB-KW"/>
</dbReference>
<dbReference type="RefSeq" id="WP_186963897.1">
    <property type="nucleotide sequence ID" value="NZ_JACOPR010000005.1"/>
</dbReference>
<dbReference type="PANTHER" id="PTHR38451:SF1">
    <property type="entry name" value="TRNA (ADENINE(22)-N(1))-METHYLTRANSFERASE"/>
    <property type="match status" value="1"/>
</dbReference>
<dbReference type="Pfam" id="PF12847">
    <property type="entry name" value="Methyltransf_18"/>
    <property type="match status" value="1"/>
</dbReference>
<dbReference type="InterPro" id="IPR029063">
    <property type="entry name" value="SAM-dependent_MTases_sf"/>
</dbReference>
<sequence>MKTIELSPRLQAVADLVPPQTRFVDVGTDHAYLPAYLIQKGIIPSAVASDLRKGPLERARQTAERYGVTDQMSFRLGNGLERVQPEEAQTIAIAGMGGETISAILSAAPWCRLGDRTLILQPMSALPELRAWLQRSGYRILRERLCRDGNTIYTIMQVAAGEMPPLTPAECWAGSRETAGSEPLRPALLEHLLARVERALTGIRHSTRPEDIPWKTELESVREGLITMQRELKQDESK</sequence>
<dbReference type="GO" id="GO:0032259">
    <property type="term" value="P:methylation"/>
    <property type="evidence" value="ECO:0007669"/>
    <property type="project" value="UniProtKB-KW"/>
</dbReference>